<dbReference type="PROSITE" id="PS51755">
    <property type="entry name" value="OMPR_PHOB"/>
    <property type="match status" value="1"/>
</dbReference>
<dbReference type="STRING" id="89524.SAMN05444370_1561"/>
<gene>
    <name evidence="4" type="ORF">SAMN05444370_1561</name>
</gene>
<dbReference type="Gene3D" id="1.25.40.10">
    <property type="entry name" value="Tetratricopeptide repeat domain"/>
    <property type="match status" value="1"/>
</dbReference>
<dbReference type="InterPro" id="IPR036388">
    <property type="entry name" value="WH-like_DNA-bd_sf"/>
</dbReference>
<feature type="domain" description="OmpR/PhoB-type" evidence="3">
    <location>
        <begin position="1"/>
        <end position="94"/>
    </location>
</feature>
<evidence type="ECO:0000313" key="5">
    <source>
        <dbReference type="Proteomes" id="UP000198703"/>
    </source>
</evidence>
<dbReference type="InterPro" id="IPR011990">
    <property type="entry name" value="TPR-like_helical_dom_sf"/>
</dbReference>
<keyword evidence="1 2" id="KW-0238">DNA-binding</keyword>
<evidence type="ECO:0000256" key="2">
    <source>
        <dbReference type="PROSITE-ProRule" id="PRU01091"/>
    </source>
</evidence>
<dbReference type="Gene3D" id="1.10.10.10">
    <property type="entry name" value="Winged helix-like DNA-binding domain superfamily/Winged helix DNA-binding domain"/>
    <property type="match status" value="1"/>
</dbReference>
<proteinExistence type="predicted"/>
<dbReference type="InterPro" id="IPR016032">
    <property type="entry name" value="Sig_transdc_resp-reg_C-effctor"/>
</dbReference>
<dbReference type="Pfam" id="PF00486">
    <property type="entry name" value="Trans_reg_C"/>
    <property type="match status" value="1"/>
</dbReference>
<name>A0A1H4GDC0_9RHOB</name>
<dbReference type="GO" id="GO:0006355">
    <property type="term" value="P:regulation of DNA-templated transcription"/>
    <property type="evidence" value="ECO:0007669"/>
    <property type="project" value="InterPro"/>
</dbReference>
<feature type="DNA-binding region" description="OmpR/PhoB-type" evidence="2">
    <location>
        <begin position="1"/>
        <end position="94"/>
    </location>
</feature>
<dbReference type="SUPFAM" id="SSF46894">
    <property type="entry name" value="C-terminal effector domain of the bipartite response regulators"/>
    <property type="match status" value="1"/>
</dbReference>
<dbReference type="SUPFAM" id="SSF48452">
    <property type="entry name" value="TPR-like"/>
    <property type="match status" value="1"/>
</dbReference>
<dbReference type="GO" id="GO:0003677">
    <property type="term" value="F:DNA binding"/>
    <property type="evidence" value="ECO:0007669"/>
    <property type="project" value="UniProtKB-UniRule"/>
</dbReference>
<organism evidence="4 5">
    <name type="scientific">Rubrimonas cliftonensis</name>
    <dbReference type="NCBI Taxonomy" id="89524"/>
    <lineage>
        <taxon>Bacteria</taxon>
        <taxon>Pseudomonadati</taxon>
        <taxon>Pseudomonadota</taxon>
        <taxon>Alphaproteobacteria</taxon>
        <taxon>Rhodobacterales</taxon>
        <taxon>Paracoccaceae</taxon>
        <taxon>Rubrimonas</taxon>
    </lineage>
</organism>
<reference evidence="4 5" key="1">
    <citation type="submission" date="2016-10" db="EMBL/GenBank/DDBJ databases">
        <authorList>
            <person name="de Groot N.N."/>
        </authorList>
    </citation>
    <scope>NUCLEOTIDE SEQUENCE [LARGE SCALE GENOMIC DNA]</scope>
    <source>
        <strain evidence="4 5">DSM 15345</strain>
    </source>
</reference>
<evidence type="ECO:0000256" key="1">
    <source>
        <dbReference type="ARBA" id="ARBA00023125"/>
    </source>
</evidence>
<dbReference type="Proteomes" id="UP000198703">
    <property type="component" value="Unassembled WGS sequence"/>
</dbReference>
<dbReference type="GO" id="GO:0000160">
    <property type="term" value="P:phosphorelay signal transduction system"/>
    <property type="evidence" value="ECO:0007669"/>
    <property type="project" value="InterPro"/>
</dbReference>
<accession>A0A1H4GDC0</accession>
<dbReference type="AlphaFoldDB" id="A0A1H4GDC0"/>
<dbReference type="EMBL" id="FNQM01000056">
    <property type="protein sequence ID" value="SEB07633.1"/>
    <property type="molecule type" value="Genomic_DNA"/>
</dbReference>
<protein>
    <submittedName>
        <fullName evidence="4">TolB amino-terminal domain-containing protein</fullName>
    </submittedName>
</protein>
<keyword evidence="5" id="KW-1185">Reference proteome</keyword>
<sequence length="498" mass="54901">MRRWRLQEQDCRLTSDDRVEALTPKAAAVLTALVRRRGELVSQDALLGEVWRGLTVSPQLVREYVFDLRTALGDDARAPVYIETVRGKGFRLIGPVELAPPQVGRPARPPAIAILRPDVFSDDPRWRHVADALAEDLTTDLARFPDVAVIARQSAFGATGVHQDLRDAARALGADYLLESSLAPGGEKLRATFQLIHGEDGLHVWAERWDEPVADLSELSATLAARVANAVAGWSGEMLATSWTRLRRRPAASLDAYENYLLCLQHEHSFEPEHRRLTIEYGRRATELDPNFARPWLLLYFLYSGEGCAPFFKTDPERSVARRAAIERALELDPRDPMILAEAAASAAAHGQAGRAPDLLARAADLGRNQAEPAACLAAIYALVLADIETSRRMFEIALRLDPAPPAWYRNVEAQLCFAAGDYERCIALGRAYPDLASTRVFGALAAAASGAAGDEVCAELRTRRPAFDFEGFRHDLGLVAPEVARRYDKAVRRLLDA</sequence>
<evidence type="ECO:0000313" key="4">
    <source>
        <dbReference type="EMBL" id="SEB07633.1"/>
    </source>
</evidence>
<dbReference type="SMART" id="SM00862">
    <property type="entry name" value="Trans_reg_C"/>
    <property type="match status" value="1"/>
</dbReference>
<dbReference type="CDD" id="cd00383">
    <property type="entry name" value="trans_reg_C"/>
    <property type="match status" value="1"/>
</dbReference>
<dbReference type="InterPro" id="IPR001867">
    <property type="entry name" value="OmpR/PhoB-type_DNA-bd"/>
</dbReference>
<evidence type="ECO:0000259" key="3">
    <source>
        <dbReference type="PROSITE" id="PS51755"/>
    </source>
</evidence>